<organism evidence="5 6">
    <name type="scientific">Toxocara canis</name>
    <name type="common">Canine roundworm</name>
    <dbReference type="NCBI Taxonomy" id="6265"/>
    <lineage>
        <taxon>Eukaryota</taxon>
        <taxon>Metazoa</taxon>
        <taxon>Ecdysozoa</taxon>
        <taxon>Nematoda</taxon>
        <taxon>Chromadorea</taxon>
        <taxon>Rhabditida</taxon>
        <taxon>Spirurina</taxon>
        <taxon>Ascaridomorpha</taxon>
        <taxon>Ascaridoidea</taxon>
        <taxon>Toxocaridae</taxon>
        <taxon>Toxocara</taxon>
    </lineage>
</organism>
<dbReference type="InterPro" id="IPR039726">
    <property type="entry name" value="Prp40-like"/>
</dbReference>
<feature type="compositionally biased region" description="Basic and acidic residues" evidence="1">
    <location>
        <begin position="97"/>
        <end position="113"/>
    </location>
</feature>
<evidence type="ECO:0000256" key="1">
    <source>
        <dbReference type="SAM" id="MobiDB-lite"/>
    </source>
</evidence>
<dbReference type="GO" id="GO:0071004">
    <property type="term" value="C:U2-type prespliceosome"/>
    <property type="evidence" value="ECO:0007669"/>
    <property type="project" value="TreeGrafter"/>
</dbReference>
<feature type="compositionally biased region" description="Acidic residues" evidence="1">
    <location>
        <begin position="166"/>
        <end position="177"/>
    </location>
</feature>
<dbReference type="Gene3D" id="2.20.70.10">
    <property type="match status" value="1"/>
</dbReference>
<gene>
    <name evidence="4" type="ORF">TCNE_LOCUS2049</name>
</gene>
<evidence type="ECO:0000313" key="4">
    <source>
        <dbReference type="EMBL" id="VDM27353.1"/>
    </source>
</evidence>
<dbReference type="CDD" id="cd00201">
    <property type="entry name" value="WW"/>
    <property type="match status" value="1"/>
</dbReference>
<dbReference type="PROSITE" id="PS01159">
    <property type="entry name" value="WW_DOMAIN_1"/>
    <property type="match status" value="1"/>
</dbReference>
<dbReference type="PROSITE" id="PS51676">
    <property type="entry name" value="FF"/>
    <property type="match status" value="1"/>
</dbReference>
<dbReference type="Proteomes" id="UP000050794">
    <property type="component" value="Unassembled WGS sequence"/>
</dbReference>
<dbReference type="GO" id="GO:0005685">
    <property type="term" value="C:U1 snRNP"/>
    <property type="evidence" value="ECO:0007669"/>
    <property type="project" value="TreeGrafter"/>
</dbReference>
<dbReference type="PANTHER" id="PTHR11864:SF0">
    <property type="entry name" value="PRP40 PRE-MRNA PROCESSING FACTOR 40 HOMOLOG A (YEAST)"/>
    <property type="match status" value="1"/>
</dbReference>
<dbReference type="InterPro" id="IPR002713">
    <property type="entry name" value="FF_domain"/>
</dbReference>
<dbReference type="EMBL" id="UYWY01001861">
    <property type="protein sequence ID" value="VDM27353.1"/>
    <property type="molecule type" value="Genomic_DNA"/>
</dbReference>
<reference evidence="4 5" key="2">
    <citation type="submission" date="2018-11" db="EMBL/GenBank/DDBJ databases">
        <authorList>
            <consortium name="Pathogen Informatics"/>
        </authorList>
    </citation>
    <scope>NUCLEOTIDE SEQUENCE [LARGE SCALE GENOMIC DNA]</scope>
</reference>
<name>A0A183U0M9_TOXCA</name>
<dbReference type="Pfam" id="PF00397">
    <property type="entry name" value="WW"/>
    <property type="match status" value="1"/>
</dbReference>
<dbReference type="PANTHER" id="PTHR11864">
    <property type="entry name" value="PRE-MRNA-PROCESSING PROTEIN PRP40"/>
    <property type="match status" value="1"/>
</dbReference>
<dbReference type="AlphaFoldDB" id="A0A183U0M9"/>
<feature type="compositionally biased region" description="Polar residues" evidence="1">
    <location>
        <begin position="114"/>
        <end position="135"/>
    </location>
</feature>
<evidence type="ECO:0000259" key="3">
    <source>
        <dbReference type="PROSITE" id="PS51676"/>
    </source>
</evidence>
<evidence type="ECO:0000259" key="2">
    <source>
        <dbReference type="PROSITE" id="PS50020"/>
    </source>
</evidence>
<evidence type="ECO:0000313" key="5">
    <source>
        <dbReference type="Proteomes" id="UP000050794"/>
    </source>
</evidence>
<dbReference type="SUPFAM" id="SSF81698">
    <property type="entry name" value="FF domain"/>
    <property type="match status" value="1"/>
</dbReference>
<dbReference type="InterPro" id="IPR036020">
    <property type="entry name" value="WW_dom_sf"/>
</dbReference>
<keyword evidence="5" id="KW-1185">Reference proteome</keyword>
<feature type="region of interest" description="Disordered" evidence="1">
    <location>
        <begin position="152"/>
        <end position="184"/>
    </location>
</feature>
<feature type="region of interest" description="Disordered" evidence="1">
    <location>
        <begin position="78"/>
        <end position="138"/>
    </location>
</feature>
<dbReference type="InterPro" id="IPR001202">
    <property type="entry name" value="WW_dom"/>
</dbReference>
<dbReference type="PROSITE" id="PS50020">
    <property type="entry name" value="WW_DOMAIN_2"/>
    <property type="match status" value="1"/>
</dbReference>
<reference evidence="6" key="1">
    <citation type="submission" date="2016-06" db="UniProtKB">
        <authorList>
            <consortium name="WormBaseParasite"/>
        </authorList>
    </citation>
    <scope>IDENTIFICATION</scope>
</reference>
<dbReference type="Pfam" id="PF01846">
    <property type="entry name" value="FF"/>
    <property type="match status" value="1"/>
</dbReference>
<protein>
    <submittedName>
        <fullName evidence="6">WW domain-containing protein</fullName>
    </submittedName>
</protein>
<sequence>MDVACRIAHQWSRRVAAARLWREYKTPEGRPYYYNSETKETTWTCPKDFEPHSTVVTSSTGKGYGVLAENKKVEVCTGSRKDGSVEEGEEGGCMRVNSERKESKITDVDDKLELTQTKETPASNTDAVPSSTTGGESELEKAMLATLKSFDQPAAEKEEESKGEGDEGTGADAADEEKELKKRQADKFRELLRDKYNDGKITSVSSWEQAVKYIQHDPRFRILNKVSEKKQLFNAWKVQRQKEERLAANSLSRFWCLRQL</sequence>
<dbReference type="SUPFAM" id="SSF51045">
    <property type="entry name" value="WW domain"/>
    <property type="match status" value="1"/>
</dbReference>
<accession>A0A183U0M9</accession>
<dbReference type="SMART" id="SM00441">
    <property type="entry name" value="FF"/>
    <property type="match status" value="1"/>
</dbReference>
<feature type="domain" description="FF" evidence="3">
    <location>
        <begin position="181"/>
        <end position="239"/>
    </location>
</feature>
<dbReference type="InterPro" id="IPR036517">
    <property type="entry name" value="FF_domain_sf"/>
</dbReference>
<feature type="domain" description="WW" evidence="2">
    <location>
        <begin position="21"/>
        <end position="48"/>
    </location>
</feature>
<feature type="compositionally biased region" description="Basic and acidic residues" evidence="1">
    <location>
        <begin position="154"/>
        <end position="165"/>
    </location>
</feature>
<dbReference type="GO" id="GO:0045292">
    <property type="term" value="P:mRNA cis splicing, via spliceosome"/>
    <property type="evidence" value="ECO:0007669"/>
    <property type="project" value="InterPro"/>
</dbReference>
<proteinExistence type="predicted"/>
<dbReference type="SMART" id="SM00456">
    <property type="entry name" value="WW"/>
    <property type="match status" value="1"/>
</dbReference>
<evidence type="ECO:0000313" key="6">
    <source>
        <dbReference type="WBParaSite" id="TCNE_0000204901-mRNA-1"/>
    </source>
</evidence>
<dbReference type="GO" id="GO:0003723">
    <property type="term" value="F:RNA binding"/>
    <property type="evidence" value="ECO:0007669"/>
    <property type="project" value="TreeGrafter"/>
</dbReference>
<dbReference type="WBParaSite" id="TCNE_0000204901-mRNA-1">
    <property type="protein sequence ID" value="TCNE_0000204901-mRNA-1"/>
    <property type="gene ID" value="TCNE_0000204901"/>
</dbReference>
<dbReference type="Gene3D" id="1.10.10.440">
    <property type="entry name" value="FF domain"/>
    <property type="match status" value="1"/>
</dbReference>